<accession>A0ABY7GUK3</accession>
<gene>
    <name evidence="1" type="ORF">O0S08_30850</name>
</gene>
<reference evidence="1" key="1">
    <citation type="submission" date="2022-11" db="EMBL/GenBank/DDBJ databases">
        <title>Minimal conservation of predation-associated metabolite biosynthetic gene clusters underscores biosynthetic potential of Myxococcota including descriptions for ten novel species: Archangium lansinium sp. nov., Myxococcus landrumus sp. nov., Nannocystis bai.</title>
        <authorList>
            <person name="Ahearne A."/>
            <person name="Stevens C."/>
            <person name="Dowd S."/>
        </authorList>
    </citation>
    <scope>NUCLEOTIDE SEQUENCE</scope>
    <source>
        <strain evidence="1">Fl3</strain>
    </source>
</reference>
<keyword evidence="2" id="KW-1185">Reference proteome</keyword>
<proteinExistence type="predicted"/>
<name>A0ABY7GUK3_9BACT</name>
<dbReference type="RefSeq" id="WP_269032935.1">
    <property type="nucleotide sequence ID" value="NZ_CP114040.1"/>
</dbReference>
<organism evidence="1 2">
    <name type="scientific">Nannocystis punicea</name>
    <dbReference type="NCBI Taxonomy" id="2995304"/>
    <lineage>
        <taxon>Bacteria</taxon>
        <taxon>Pseudomonadati</taxon>
        <taxon>Myxococcota</taxon>
        <taxon>Polyangia</taxon>
        <taxon>Nannocystales</taxon>
        <taxon>Nannocystaceae</taxon>
        <taxon>Nannocystis</taxon>
    </lineage>
</organism>
<dbReference type="EMBL" id="CP114040">
    <property type="protein sequence ID" value="WAS90608.1"/>
    <property type="molecule type" value="Genomic_DNA"/>
</dbReference>
<evidence type="ECO:0000313" key="1">
    <source>
        <dbReference type="EMBL" id="WAS90608.1"/>
    </source>
</evidence>
<protein>
    <submittedName>
        <fullName evidence="1">Uncharacterized protein</fullName>
    </submittedName>
</protein>
<evidence type="ECO:0000313" key="2">
    <source>
        <dbReference type="Proteomes" id="UP001164459"/>
    </source>
</evidence>
<dbReference type="Proteomes" id="UP001164459">
    <property type="component" value="Chromosome"/>
</dbReference>
<sequence length="148" mass="15240">MLEVLVWSVSDPALELLDVCSPLVPVVLVLDVASGSVALELLDVCSPLVPVVLVLDVASPPVALELLDVASGPVSVALELLDVASGPDALELLDVASMPSSVSPSLSVDESMFGSPRSLAFRVHAPSISANVGMMLQIFDVIAILSAR</sequence>